<sequence>MRNRQEAVRRYSSIERPESEDEGGGGIDEMAVVIYGGDGSTAARGRPSGDWQTSVRPLSTSWYSYMGKLQFPHSKNEGVTALFWGALPQPWSDRQKDHVETNPERLTAASVHRIIIAQMILAMHTQESSQPATEQSIFVPTGDVAQHVHNQNQDYDYFFGKLSEPPKASIRAASLEDARHLARSCDRLCQEVETQFPYTVRHHTNAPLSLSTKSLNSNLKQKSKEEAPSHSTSTRALLLFPVSRYSTTTLPLRQSPPVSATIKIKTLAF</sequence>
<dbReference type="EMBL" id="CM042028">
    <property type="protein sequence ID" value="KAI3797990.1"/>
    <property type="molecule type" value="Genomic_DNA"/>
</dbReference>
<reference evidence="2" key="1">
    <citation type="journal article" date="2022" name="Mol. Ecol. Resour.">
        <title>The genomes of chicory, endive, great burdock and yacon provide insights into Asteraceae palaeo-polyploidization history and plant inulin production.</title>
        <authorList>
            <person name="Fan W."/>
            <person name="Wang S."/>
            <person name="Wang H."/>
            <person name="Wang A."/>
            <person name="Jiang F."/>
            <person name="Liu H."/>
            <person name="Zhao H."/>
            <person name="Xu D."/>
            <person name="Zhang Y."/>
        </authorList>
    </citation>
    <scope>NUCLEOTIDE SEQUENCE [LARGE SCALE GENOMIC DNA]</scope>
    <source>
        <strain evidence="2">cv. Yunnan</strain>
    </source>
</reference>
<dbReference type="Proteomes" id="UP001056120">
    <property type="component" value="Linkage Group LG11"/>
</dbReference>
<organism evidence="1 2">
    <name type="scientific">Smallanthus sonchifolius</name>
    <dbReference type="NCBI Taxonomy" id="185202"/>
    <lineage>
        <taxon>Eukaryota</taxon>
        <taxon>Viridiplantae</taxon>
        <taxon>Streptophyta</taxon>
        <taxon>Embryophyta</taxon>
        <taxon>Tracheophyta</taxon>
        <taxon>Spermatophyta</taxon>
        <taxon>Magnoliopsida</taxon>
        <taxon>eudicotyledons</taxon>
        <taxon>Gunneridae</taxon>
        <taxon>Pentapetalae</taxon>
        <taxon>asterids</taxon>
        <taxon>campanulids</taxon>
        <taxon>Asterales</taxon>
        <taxon>Asteraceae</taxon>
        <taxon>Asteroideae</taxon>
        <taxon>Heliantheae alliance</taxon>
        <taxon>Millerieae</taxon>
        <taxon>Smallanthus</taxon>
    </lineage>
</organism>
<keyword evidence="2" id="KW-1185">Reference proteome</keyword>
<comment type="caution">
    <text evidence="1">The sequence shown here is derived from an EMBL/GenBank/DDBJ whole genome shotgun (WGS) entry which is preliminary data.</text>
</comment>
<protein>
    <submittedName>
        <fullName evidence="1">Uncharacterized protein</fullName>
    </submittedName>
</protein>
<gene>
    <name evidence="1" type="ORF">L1987_33256</name>
</gene>
<accession>A0ACB9HS78</accession>
<proteinExistence type="predicted"/>
<evidence type="ECO:0000313" key="2">
    <source>
        <dbReference type="Proteomes" id="UP001056120"/>
    </source>
</evidence>
<reference evidence="1 2" key="2">
    <citation type="journal article" date="2022" name="Mol. Ecol. Resour.">
        <title>The genomes of chicory, endive, great burdock and yacon provide insights into Asteraceae paleo-polyploidization history and plant inulin production.</title>
        <authorList>
            <person name="Fan W."/>
            <person name="Wang S."/>
            <person name="Wang H."/>
            <person name="Wang A."/>
            <person name="Jiang F."/>
            <person name="Liu H."/>
            <person name="Zhao H."/>
            <person name="Xu D."/>
            <person name="Zhang Y."/>
        </authorList>
    </citation>
    <scope>NUCLEOTIDE SEQUENCE [LARGE SCALE GENOMIC DNA]</scope>
    <source>
        <strain evidence="2">cv. Yunnan</strain>
        <tissue evidence="1">Leaves</tissue>
    </source>
</reference>
<name>A0ACB9HS78_9ASTR</name>
<evidence type="ECO:0000313" key="1">
    <source>
        <dbReference type="EMBL" id="KAI3797990.1"/>
    </source>
</evidence>